<dbReference type="EMBL" id="UINC01145190">
    <property type="protein sequence ID" value="SVD35172.1"/>
    <property type="molecule type" value="Genomic_DNA"/>
</dbReference>
<evidence type="ECO:0000256" key="1">
    <source>
        <dbReference type="SAM" id="Phobius"/>
    </source>
</evidence>
<feature type="non-terminal residue" evidence="2">
    <location>
        <position position="1"/>
    </location>
</feature>
<feature type="transmembrane region" description="Helical" evidence="1">
    <location>
        <begin position="6"/>
        <end position="25"/>
    </location>
</feature>
<sequence length="261" mass="30421">VDFFSSSFNIIIAIFIVLVIIWSFFSGRPPKKGTPARKKYDEKMAKKEWERLNPPTYKTIEEISKPKPKAKKQQDYVEPVITEKMIDDFVRFFDRSASTDFSEIDFSDLNIYFSVEVECDISVYEYGDIKCEELELPEEGYDEYLFTTCESLQREEIDGLEAEEFVRLIHQPSSVDPMKSPDNNIIFDYLSEDYEHSDGGFYKGTYFENGRELDFDKVSTNSSIADQNNYTRRETKSVKVTEVDFSSIELSINGLTFNNQF</sequence>
<name>A0A382ULW9_9ZZZZ</name>
<keyword evidence="1" id="KW-0812">Transmembrane</keyword>
<keyword evidence="1" id="KW-0472">Membrane</keyword>
<dbReference type="AlphaFoldDB" id="A0A382ULW9"/>
<evidence type="ECO:0000313" key="2">
    <source>
        <dbReference type="EMBL" id="SVD35172.1"/>
    </source>
</evidence>
<keyword evidence="1" id="KW-1133">Transmembrane helix</keyword>
<accession>A0A382ULW9</accession>
<proteinExistence type="predicted"/>
<gene>
    <name evidence="2" type="ORF">METZ01_LOCUS388026</name>
</gene>
<feature type="non-terminal residue" evidence="2">
    <location>
        <position position="261"/>
    </location>
</feature>
<organism evidence="2">
    <name type="scientific">marine metagenome</name>
    <dbReference type="NCBI Taxonomy" id="408172"/>
    <lineage>
        <taxon>unclassified sequences</taxon>
        <taxon>metagenomes</taxon>
        <taxon>ecological metagenomes</taxon>
    </lineage>
</organism>
<protein>
    <submittedName>
        <fullName evidence="2">Uncharacterized protein</fullName>
    </submittedName>
</protein>
<reference evidence="2" key="1">
    <citation type="submission" date="2018-05" db="EMBL/GenBank/DDBJ databases">
        <authorList>
            <person name="Lanie J.A."/>
            <person name="Ng W.-L."/>
            <person name="Kazmierczak K.M."/>
            <person name="Andrzejewski T.M."/>
            <person name="Davidsen T.M."/>
            <person name="Wayne K.J."/>
            <person name="Tettelin H."/>
            <person name="Glass J.I."/>
            <person name="Rusch D."/>
            <person name="Podicherti R."/>
            <person name="Tsui H.-C.T."/>
            <person name="Winkler M.E."/>
        </authorList>
    </citation>
    <scope>NUCLEOTIDE SEQUENCE</scope>
</reference>